<protein>
    <recommendedName>
        <fullName evidence="3">HHO5-like N-terminal domain-containing protein</fullName>
    </recommendedName>
</protein>
<dbReference type="GO" id="GO:0005634">
    <property type="term" value="C:nucleus"/>
    <property type="evidence" value="ECO:0007669"/>
    <property type="project" value="UniProtKB-SubCell"/>
</dbReference>
<evidence type="ECO:0000313" key="4">
    <source>
        <dbReference type="EMBL" id="KAK4261970.1"/>
    </source>
</evidence>
<dbReference type="PANTHER" id="PTHR31003">
    <property type="entry name" value="MYB FAMILY TRANSCRIPTION FACTOR"/>
    <property type="match status" value="1"/>
</dbReference>
<sequence>MDLSLDLSLPFVPKTISEFLGEVSKIGAEHEKLAMLDDIVKRLEDEMRKIEAFKRELPLCMLLVNDAVTRLKEEKVRFGEVLDRPEIEEFITLKSNSGENQQVTTEKDSCGKKNWMNSAQQWSAETKLGSENDRFVLENPIQSQNLKTKEGHLSPFMKIWACQC</sequence>
<evidence type="ECO:0000259" key="3">
    <source>
        <dbReference type="Pfam" id="PF26575"/>
    </source>
</evidence>
<feature type="domain" description="HHO5-like N-terminal" evidence="3">
    <location>
        <begin position="4"/>
        <end position="75"/>
    </location>
</feature>
<dbReference type="AlphaFoldDB" id="A0AAE1ME80"/>
<dbReference type="Proteomes" id="UP001293593">
    <property type="component" value="Unassembled WGS sequence"/>
</dbReference>
<dbReference type="InterPro" id="IPR044787">
    <property type="entry name" value="HHO5-like"/>
</dbReference>
<gene>
    <name evidence="4" type="ORF">QN277_027595</name>
</gene>
<dbReference type="Pfam" id="PF26575">
    <property type="entry name" value="HHO5_N"/>
    <property type="match status" value="1"/>
</dbReference>
<evidence type="ECO:0000256" key="1">
    <source>
        <dbReference type="ARBA" id="ARBA00004123"/>
    </source>
</evidence>
<organism evidence="4 5">
    <name type="scientific">Acacia crassicarpa</name>
    <name type="common">northern wattle</name>
    <dbReference type="NCBI Taxonomy" id="499986"/>
    <lineage>
        <taxon>Eukaryota</taxon>
        <taxon>Viridiplantae</taxon>
        <taxon>Streptophyta</taxon>
        <taxon>Embryophyta</taxon>
        <taxon>Tracheophyta</taxon>
        <taxon>Spermatophyta</taxon>
        <taxon>Magnoliopsida</taxon>
        <taxon>eudicotyledons</taxon>
        <taxon>Gunneridae</taxon>
        <taxon>Pentapetalae</taxon>
        <taxon>rosids</taxon>
        <taxon>fabids</taxon>
        <taxon>Fabales</taxon>
        <taxon>Fabaceae</taxon>
        <taxon>Caesalpinioideae</taxon>
        <taxon>mimosoid clade</taxon>
        <taxon>Acacieae</taxon>
        <taxon>Acacia</taxon>
    </lineage>
</organism>
<accession>A0AAE1ME80</accession>
<evidence type="ECO:0000313" key="5">
    <source>
        <dbReference type="Proteomes" id="UP001293593"/>
    </source>
</evidence>
<comment type="subcellular location">
    <subcellularLocation>
        <location evidence="1">Nucleus</location>
    </subcellularLocation>
</comment>
<name>A0AAE1ME80_9FABA</name>
<keyword evidence="2" id="KW-0238">DNA-binding</keyword>
<evidence type="ECO:0000256" key="2">
    <source>
        <dbReference type="ARBA" id="ARBA00023125"/>
    </source>
</evidence>
<keyword evidence="5" id="KW-1185">Reference proteome</keyword>
<dbReference type="EMBL" id="JAWXYG010000009">
    <property type="protein sequence ID" value="KAK4261970.1"/>
    <property type="molecule type" value="Genomic_DNA"/>
</dbReference>
<dbReference type="PANTHER" id="PTHR31003:SF22">
    <property type="entry name" value="TRANSCRIPTION FACTOR HHO5"/>
    <property type="match status" value="1"/>
</dbReference>
<dbReference type="GO" id="GO:0003677">
    <property type="term" value="F:DNA binding"/>
    <property type="evidence" value="ECO:0007669"/>
    <property type="project" value="UniProtKB-KW"/>
</dbReference>
<proteinExistence type="predicted"/>
<dbReference type="InterPro" id="IPR058673">
    <property type="entry name" value="HHO5-like_N"/>
</dbReference>
<dbReference type="GO" id="GO:0003700">
    <property type="term" value="F:DNA-binding transcription factor activity"/>
    <property type="evidence" value="ECO:0007669"/>
    <property type="project" value="InterPro"/>
</dbReference>
<reference evidence="4" key="1">
    <citation type="submission" date="2023-10" db="EMBL/GenBank/DDBJ databases">
        <title>Chromosome-level genome of the transformable northern wattle, Acacia crassicarpa.</title>
        <authorList>
            <person name="Massaro I."/>
            <person name="Sinha N.R."/>
            <person name="Poethig S."/>
            <person name="Leichty A.R."/>
        </authorList>
    </citation>
    <scope>NUCLEOTIDE SEQUENCE</scope>
    <source>
        <strain evidence="4">Acra3RX</strain>
        <tissue evidence="4">Leaf</tissue>
    </source>
</reference>
<comment type="caution">
    <text evidence="4">The sequence shown here is derived from an EMBL/GenBank/DDBJ whole genome shotgun (WGS) entry which is preliminary data.</text>
</comment>